<name>A0A8K0CVB4_IGNLU</name>
<proteinExistence type="predicted"/>
<protein>
    <submittedName>
        <fullName evidence="1">Uncharacterized protein</fullName>
    </submittedName>
</protein>
<dbReference type="EMBL" id="VTPC01008194">
    <property type="protein sequence ID" value="KAF2893164.1"/>
    <property type="molecule type" value="Genomic_DNA"/>
</dbReference>
<feature type="non-terminal residue" evidence="1">
    <location>
        <position position="1"/>
    </location>
</feature>
<sequence length="53" mass="6270">NPTPTTDATIPSKWKPVQSENIEYYLIKNITDLTMKEKLDWDRISFWDSLPTK</sequence>
<gene>
    <name evidence="1" type="ORF">ILUMI_13010</name>
</gene>
<keyword evidence="2" id="KW-1185">Reference proteome</keyword>
<dbReference type="AlphaFoldDB" id="A0A8K0CVB4"/>
<evidence type="ECO:0000313" key="1">
    <source>
        <dbReference type="EMBL" id="KAF2893164.1"/>
    </source>
</evidence>
<accession>A0A8K0CVB4</accession>
<reference evidence="1" key="1">
    <citation type="submission" date="2019-08" db="EMBL/GenBank/DDBJ databases">
        <title>The genome of the North American firefly Photinus pyralis.</title>
        <authorList>
            <consortium name="Photinus pyralis genome working group"/>
            <person name="Fallon T.R."/>
            <person name="Sander Lower S.E."/>
            <person name="Weng J.-K."/>
        </authorList>
    </citation>
    <scope>NUCLEOTIDE SEQUENCE</scope>
    <source>
        <strain evidence="1">TRF0915ILg1</strain>
        <tissue evidence="1">Whole body</tissue>
    </source>
</reference>
<evidence type="ECO:0000313" key="2">
    <source>
        <dbReference type="Proteomes" id="UP000801492"/>
    </source>
</evidence>
<comment type="caution">
    <text evidence="1">The sequence shown here is derived from an EMBL/GenBank/DDBJ whole genome shotgun (WGS) entry which is preliminary data.</text>
</comment>
<organism evidence="1 2">
    <name type="scientific">Ignelater luminosus</name>
    <name type="common">Cucubano</name>
    <name type="synonym">Pyrophorus luminosus</name>
    <dbReference type="NCBI Taxonomy" id="2038154"/>
    <lineage>
        <taxon>Eukaryota</taxon>
        <taxon>Metazoa</taxon>
        <taxon>Ecdysozoa</taxon>
        <taxon>Arthropoda</taxon>
        <taxon>Hexapoda</taxon>
        <taxon>Insecta</taxon>
        <taxon>Pterygota</taxon>
        <taxon>Neoptera</taxon>
        <taxon>Endopterygota</taxon>
        <taxon>Coleoptera</taxon>
        <taxon>Polyphaga</taxon>
        <taxon>Elateriformia</taxon>
        <taxon>Elateroidea</taxon>
        <taxon>Elateridae</taxon>
        <taxon>Agrypninae</taxon>
        <taxon>Pyrophorini</taxon>
        <taxon>Ignelater</taxon>
    </lineage>
</organism>
<dbReference type="Proteomes" id="UP000801492">
    <property type="component" value="Unassembled WGS sequence"/>
</dbReference>